<evidence type="ECO:0000256" key="1">
    <source>
        <dbReference type="ARBA" id="ARBA00023015"/>
    </source>
</evidence>
<dbReference type="RefSeq" id="WP_170016615.1">
    <property type="nucleotide sequence ID" value="NZ_CP012545.1"/>
</dbReference>
<dbReference type="Proteomes" id="UP000650616">
    <property type="component" value="Unassembled WGS sequence"/>
</dbReference>
<keyword evidence="2" id="KW-0238">DNA-binding</keyword>
<gene>
    <name evidence="5" type="ORF">CCAL9337_06830</name>
</gene>
<dbReference type="SMART" id="SM00419">
    <property type="entry name" value="HTH_CRP"/>
    <property type="match status" value="1"/>
</dbReference>
<sequence length="214" mass="24508">MLNEADRKFLDESFLSKFEISDAHKQLVMEKSLIKTFKKDEIIYTKDGCKGFIVVKSGNIRAYIASSNFKEITVFSLKDNESCVLCSSCVKKNFEIEINLQVYEDTEVVLIPIDSYKILRDIYPEIMSFTLNLISTRFASVITVMEQALFLPLVERIKNFLEQNSTDSSVKITHEQLANHIGSAREAVSRVLKEMEKEGQIEQKRGVITLRHAV</sequence>
<dbReference type="GO" id="GO:0003677">
    <property type="term" value="F:DNA binding"/>
    <property type="evidence" value="ECO:0007669"/>
    <property type="project" value="UniProtKB-KW"/>
</dbReference>
<evidence type="ECO:0000313" key="6">
    <source>
        <dbReference type="Proteomes" id="UP000650616"/>
    </source>
</evidence>
<evidence type="ECO:0000259" key="4">
    <source>
        <dbReference type="PROSITE" id="PS51063"/>
    </source>
</evidence>
<dbReference type="InterPro" id="IPR014710">
    <property type="entry name" value="RmlC-like_jellyroll"/>
</dbReference>
<keyword evidence="3" id="KW-0804">Transcription</keyword>
<dbReference type="Pfam" id="PF13545">
    <property type="entry name" value="HTH_Crp_2"/>
    <property type="match status" value="1"/>
</dbReference>
<dbReference type="SUPFAM" id="SSF51206">
    <property type="entry name" value="cAMP-binding domain-like"/>
    <property type="match status" value="1"/>
</dbReference>
<dbReference type="InterPro" id="IPR012318">
    <property type="entry name" value="HTH_CRP"/>
</dbReference>
<evidence type="ECO:0000313" key="5">
    <source>
        <dbReference type="EMBL" id="MBE3608436.1"/>
    </source>
</evidence>
<dbReference type="InterPro" id="IPR036388">
    <property type="entry name" value="WH-like_DNA-bd_sf"/>
</dbReference>
<dbReference type="CDD" id="cd00092">
    <property type="entry name" value="HTH_CRP"/>
    <property type="match status" value="1"/>
</dbReference>
<proteinExistence type="predicted"/>
<reference evidence="5 6" key="1">
    <citation type="submission" date="2015-08" db="EMBL/GenBank/DDBJ databases">
        <title>Comparative genomics of the Campylobacter concisus group.</title>
        <authorList>
            <person name="Yee E."/>
            <person name="Chapman M.H."/>
            <person name="Huynh S."/>
            <person name="Bono J.L."/>
            <person name="On S.L."/>
            <person name="St Leger J."/>
            <person name="Foster G."/>
            <person name="Parker C.T."/>
            <person name="Miller W.G."/>
        </authorList>
    </citation>
    <scope>NUCLEOTIDE SEQUENCE [LARGE SCALE GENOMIC DNA]</scope>
    <source>
        <strain evidence="5 6">RM9337</strain>
    </source>
</reference>
<protein>
    <submittedName>
        <fullName evidence="5">Crp/Fnr family transcriptional regulator</fullName>
    </submittedName>
</protein>
<dbReference type="SUPFAM" id="SSF46785">
    <property type="entry name" value="Winged helix' DNA-binding domain"/>
    <property type="match status" value="1"/>
</dbReference>
<dbReference type="GO" id="GO:0006355">
    <property type="term" value="P:regulation of DNA-templated transcription"/>
    <property type="evidence" value="ECO:0007669"/>
    <property type="project" value="InterPro"/>
</dbReference>
<dbReference type="Gene3D" id="2.60.120.10">
    <property type="entry name" value="Jelly Rolls"/>
    <property type="match status" value="1"/>
</dbReference>
<comment type="caution">
    <text evidence="5">The sequence shown here is derived from an EMBL/GenBank/DDBJ whole genome shotgun (WGS) entry which is preliminary data.</text>
</comment>
<feature type="domain" description="HTH crp-type" evidence="4">
    <location>
        <begin position="151"/>
        <end position="214"/>
    </location>
</feature>
<dbReference type="InterPro" id="IPR018490">
    <property type="entry name" value="cNMP-bd_dom_sf"/>
</dbReference>
<keyword evidence="6" id="KW-1185">Reference proteome</keyword>
<evidence type="ECO:0000256" key="2">
    <source>
        <dbReference type="ARBA" id="ARBA00023125"/>
    </source>
</evidence>
<dbReference type="AlphaFoldDB" id="A0AAW3ZWD3"/>
<dbReference type="PRINTS" id="PR00034">
    <property type="entry name" value="HTHCRP"/>
</dbReference>
<name>A0AAW3ZWD3_9BACT</name>
<organism evidence="5 6">
    <name type="scientific">Campylobacter californiensis</name>
    <dbReference type="NCBI Taxonomy" id="1032243"/>
    <lineage>
        <taxon>Bacteria</taxon>
        <taxon>Pseudomonadati</taxon>
        <taxon>Campylobacterota</taxon>
        <taxon>Epsilonproteobacteria</taxon>
        <taxon>Campylobacterales</taxon>
        <taxon>Campylobacteraceae</taxon>
        <taxon>Campylobacter</taxon>
    </lineage>
</organism>
<dbReference type="EMBL" id="LIWG01000008">
    <property type="protein sequence ID" value="MBE3608436.1"/>
    <property type="molecule type" value="Genomic_DNA"/>
</dbReference>
<dbReference type="Gene3D" id="1.10.10.10">
    <property type="entry name" value="Winged helix-like DNA-binding domain superfamily/Winged helix DNA-binding domain"/>
    <property type="match status" value="1"/>
</dbReference>
<dbReference type="PROSITE" id="PS51063">
    <property type="entry name" value="HTH_CRP_2"/>
    <property type="match status" value="1"/>
</dbReference>
<dbReference type="InterPro" id="IPR036390">
    <property type="entry name" value="WH_DNA-bd_sf"/>
</dbReference>
<accession>A0AAW3ZWD3</accession>
<keyword evidence="1" id="KW-0805">Transcription regulation</keyword>
<evidence type="ECO:0000256" key="3">
    <source>
        <dbReference type="ARBA" id="ARBA00023163"/>
    </source>
</evidence>